<evidence type="ECO:0000256" key="1">
    <source>
        <dbReference type="SAM" id="MobiDB-lite"/>
    </source>
</evidence>
<accession>A0A4Y2K2F7</accession>
<proteinExistence type="predicted"/>
<evidence type="ECO:0000313" key="3">
    <source>
        <dbReference type="Proteomes" id="UP000499080"/>
    </source>
</evidence>
<organism evidence="2 3">
    <name type="scientific">Araneus ventricosus</name>
    <name type="common">Orbweaver spider</name>
    <name type="synonym">Epeira ventricosa</name>
    <dbReference type="NCBI Taxonomy" id="182803"/>
    <lineage>
        <taxon>Eukaryota</taxon>
        <taxon>Metazoa</taxon>
        <taxon>Ecdysozoa</taxon>
        <taxon>Arthropoda</taxon>
        <taxon>Chelicerata</taxon>
        <taxon>Arachnida</taxon>
        <taxon>Araneae</taxon>
        <taxon>Araneomorphae</taxon>
        <taxon>Entelegynae</taxon>
        <taxon>Araneoidea</taxon>
        <taxon>Araneidae</taxon>
        <taxon>Araneus</taxon>
    </lineage>
</organism>
<dbReference type="AlphaFoldDB" id="A0A4Y2K2F7"/>
<sequence>MRHWIRKRPCQAPRFEGVSRLRNLPVPRGHRGCGTESKLLQSSARVTHGRHKRRERQEGFRTRETKPGIVWYEMSTFTLTNNTSPCEDKSLLRNELLVHMSPDFSDPGNQSEIQEIITNEFSSDELTAIVDSLECSNDFSPDCSTEGLKYLAGYIAHRCRKYDLSLVIPSGQSLTIRSHEKTWIEVLSKGGLLITTDE</sequence>
<evidence type="ECO:0000313" key="2">
    <source>
        <dbReference type="EMBL" id="GBM95582.1"/>
    </source>
</evidence>
<dbReference type="Proteomes" id="UP000499080">
    <property type="component" value="Unassembled WGS sequence"/>
</dbReference>
<dbReference type="EMBL" id="BGPR01004071">
    <property type="protein sequence ID" value="GBM95582.1"/>
    <property type="molecule type" value="Genomic_DNA"/>
</dbReference>
<name>A0A4Y2K2F7_ARAVE</name>
<keyword evidence="3" id="KW-1185">Reference proteome</keyword>
<reference evidence="2 3" key="1">
    <citation type="journal article" date="2019" name="Sci. Rep.">
        <title>Orb-weaving spider Araneus ventricosus genome elucidates the spidroin gene catalogue.</title>
        <authorList>
            <person name="Kono N."/>
            <person name="Nakamura H."/>
            <person name="Ohtoshi R."/>
            <person name="Moran D.A.P."/>
            <person name="Shinohara A."/>
            <person name="Yoshida Y."/>
            <person name="Fujiwara M."/>
            <person name="Mori M."/>
            <person name="Tomita M."/>
            <person name="Arakawa K."/>
        </authorList>
    </citation>
    <scope>NUCLEOTIDE SEQUENCE [LARGE SCALE GENOMIC DNA]</scope>
</reference>
<protein>
    <submittedName>
        <fullName evidence="2">Uncharacterized protein</fullName>
    </submittedName>
</protein>
<comment type="caution">
    <text evidence="2">The sequence shown here is derived from an EMBL/GenBank/DDBJ whole genome shotgun (WGS) entry which is preliminary data.</text>
</comment>
<feature type="region of interest" description="Disordered" evidence="1">
    <location>
        <begin position="42"/>
        <end position="61"/>
    </location>
</feature>
<gene>
    <name evidence="2" type="ORF">AVEN_207043_1</name>
</gene>